<sequence length="197" mass="21884">MSATWYTADLHFGHANIITYSDRPWDTPEEMDAGLVERWNSRVADDDTVWVLGDVSLTPKKLGPVASLNGTKILVAGNHDACWTGNRRSERARRAVSEYLDAGFAAVHESGVVRHHSVGDHDVDLSHLPYVGDHTESDRYADRRPSDEGRPLICGHVHDAWRVHGRQINVGVDVWDYAPVSAQVLAEELAKLPSTSR</sequence>
<dbReference type="AlphaFoldDB" id="A0A6L9SGQ1"/>
<dbReference type="EMBL" id="JAAGOA010000021">
    <property type="protein sequence ID" value="NEE03280.1"/>
    <property type="molecule type" value="Genomic_DNA"/>
</dbReference>
<accession>A0A6L9SGQ1</accession>
<dbReference type="SUPFAM" id="SSF56300">
    <property type="entry name" value="Metallo-dependent phosphatases"/>
    <property type="match status" value="1"/>
</dbReference>
<dbReference type="InterPro" id="IPR029052">
    <property type="entry name" value="Metallo-depent_PP-like"/>
</dbReference>
<keyword evidence="2" id="KW-1185">Reference proteome</keyword>
<comment type="caution">
    <text evidence="1">The sequence shown here is derived from an EMBL/GenBank/DDBJ whole genome shotgun (WGS) entry which is preliminary data.</text>
</comment>
<evidence type="ECO:0000313" key="1">
    <source>
        <dbReference type="EMBL" id="NEE03280.1"/>
    </source>
</evidence>
<dbReference type="Proteomes" id="UP000475214">
    <property type="component" value="Unassembled WGS sequence"/>
</dbReference>
<evidence type="ECO:0000313" key="2">
    <source>
        <dbReference type="Proteomes" id="UP000475214"/>
    </source>
</evidence>
<protein>
    <submittedName>
        <fullName evidence="1">Metallophosphoesterase</fullName>
    </submittedName>
</protein>
<name>A0A6L9SGQ1_9ACTN</name>
<organism evidence="1 2">
    <name type="scientific">Phytoactinopolyspora halotolerans</name>
    <dbReference type="NCBI Taxonomy" id="1981512"/>
    <lineage>
        <taxon>Bacteria</taxon>
        <taxon>Bacillati</taxon>
        <taxon>Actinomycetota</taxon>
        <taxon>Actinomycetes</taxon>
        <taxon>Jiangellales</taxon>
        <taxon>Jiangellaceae</taxon>
        <taxon>Phytoactinopolyspora</taxon>
    </lineage>
</organism>
<reference evidence="1 2" key="1">
    <citation type="submission" date="2020-02" db="EMBL/GenBank/DDBJ databases">
        <authorList>
            <person name="Li X.-J."/>
            <person name="Han X.-M."/>
        </authorList>
    </citation>
    <scope>NUCLEOTIDE SEQUENCE [LARGE SCALE GENOMIC DNA]</scope>
    <source>
        <strain evidence="1 2">CCTCC AB 2017055</strain>
    </source>
</reference>
<proteinExistence type="predicted"/>
<dbReference type="RefSeq" id="WP_163742830.1">
    <property type="nucleotide sequence ID" value="NZ_JAAGOA010000021.1"/>
</dbReference>
<gene>
    <name evidence="1" type="ORF">G1H10_24230</name>
</gene>
<dbReference type="Gene3D" id="3.60.21.10">
    <property type="match status" value="1"/>
</dbReference>